<evidence type="ECO:0000256" key="8">
    <source>
        <dbReference type="ARBA" id="ARBA00022833"/>
    </source>
</evidence>
<dbReference type="CDD" id="cd01284">
    <property type="entry name" value="Riboflavin_deaminase-reductase"/>
    <property type="match status" value="1"/>
</dbReference>
<organism evidence="14 15">
    <name type="scientific">Methylogaea oryzae</name>
    <dbReference type="NCBI Taxonomy" id="1295382"/>
    <lineage>
        <taxon>Bacteria</taxon>
        <taxon>Pseudomonadati</taxon>
        <taxon>Pseudomonadota</taxon>
        <taxon>Gammaproteobacteria</taxon>
        <taxon>Methylococcales</taxon>
        <taxon>Methylococcaceae</taxon>
        <taxon>Methylogaea</taxon>
    </lineage>
</organism>
<evidence type="ECO:0000256" key="7">
    <source>
        <dbReference type="ARBA" id="ARBA00022801"/>
    </source>
</evidence>
<comment type="similarity">
    <text evidence="4 12">In the C-terminal section; belongs to the HTP reductase family.</text>
</comment>
<evidence type="ECO:0000313" key="15">
    <source>
        <dbReference type="Proteomes" id="UP000824988"/>
    </source>
</evidence>
<dbReference type="GO" id="GO:0009231">
    <property type="term" value="P:riboflavin biosynthetic process"/>
    <property type="evidence" value="ECO:0007669"/>
    <property type="project" value="UniProtKB-KW"/>
</dbReference>
<evidence type="ECO:0000256" key="4">
    <source>
        <dbReference type="ARBA" id="ARBA00007417"/>
    </source>
</evidence>
<evidence type="ECO:0000256" key="1">
    <source>
        <dbReference type="ARBA" id="ARBA00002151"/>
    </source>
</evidence>
<keyword evidence="7 12" id="KW-0378">Hydrolase</keyword>
<dbReference type="AlphaFoldDB" id="A0A8D4VQ98"/>
<keyword evidence="9 12" id="KW-0521">NADP</keyword>
<gene>
    <name evidence="14" type="primary">ribD</name>
    <name evidence="14" type="ORF">MoryE10_12750</name>
</gene>
<evidence type="ECO:0000256" key="11">
    <source>
        <dbReference type="ARBA" id="ARBA00023268"/>
    </source>
</evidence>
<keyword evidence="5 12" id="KW-0686">Riboflavin biosynthesis</keyword>
<dbReference type="InterPro" id="IPR004794">
    <property type="entry name" value="Eubact_RibD"/>
</dbReference>
<accession>A0A8D4VQ98</accession>
<dbReference type="InterPro" id="IPR002734">
    <property type="entry name" value="RibDG_C"/>
</dbReference>
<feature type="domain" description="CMP/dCMP-type deaminase" evidence="13">
    <location>
        <begin position="11"/>
        <end position="133"/>
    </location>
</feature>
<dbReference type="EC" id="3.5.4.26" evidence="12"/>
<comment type="cofactor">
    <cofactor evidence="12">
        <name>Zn(2+)</name>
        <dbReference type="ChEBI" id="CHEBI:29105"/>
    </cofactor>
    <text evidence="12">Binds 1 zinc ion.</text>
</comment>
<reference evidence="14" key="1">
    <citation type="submission" date="2019-06" db="EMBL/GenBank/DDBJ databases">
        <title>Complete genome sequence of Methylogaea oryzae strain JCM16910.</title>
        <authorList>
            <person name="Asakawa S."/>
        </authorList>
    </citation>
    <scope>NUCLEOTIDE SEQUENCE</scope>
    <source>
        <strain evidence="14">E10</strain>
    </source>
</reference>
<dbReference type="InterPro" id="IPR011549">
    <property type="entry name" value="RibD_C"/>
</dbReference>
<evidence type="ECO:0000313" key="14">
    <source>
        <dbReference type="EMBL" id="BBL70669.1"/>
    </source>
</evidence>
<evidence type="ECO:0000256" key="3">
    <source>
        <dbReference type="ARBA" id="ARBA00005259"/>
    </source>
</evidence>
<comment type="pathway">
    <text evidence="2 12">Cofactor biosynthesis; riboflavin biosynthesis; 5-amino-6-(D-ribitylamino)uracil from GTP: step 2/4.</text>
</comment>
<dbReference type="NCBIfam" id="TIGR00227">
    <property type="entry name" value="ribD_Cterm"/>
    <property type="match status" value="1"/>
</dbReference>
<dbReference type="Proteomes" id="UP000824988">
    <property type="component" value="Chromosome"/>
</dbReference>
<evidence type="ECO:0000256" key="2">
    <source>
        <dbReference type="ARBA" id="ARBA00004882"/>
    </source>
</evidence>
<comment type="similarity">
    <text evidence="3 12">In the N-terminal section; belongs to the cytidine and deoxycytidylate deaminase family.</text>
</comment>
<keyword evidence="11" id="KW-0511">Multifunctional enzyme</keyword>
<dbReference type="PROSITE" id="PS00903">
    <property type="entry name" value="CYT_DCMP_DEAMINASES_1"/>
    <property type="match status" value="1"/>
</dbReference>
<dbReference type="GO" id="GO:0008270">
    <property type="term" value="F:zinc ion binding"/>
    <property type="evidence" value="ECO:0007669"/>
    <property type="project" value="InterPro"/>
</dbReference>
<dbReference type="InterPro" id="IPR050765">
    <property type="entry name" value="Riboflavin_Biosynth_HTPR"/>
</dbReference>
<evidence type="ECO:0000259" key="13">
    <source>
        <dbReference type="PROSITE" id="PS51747"/>
    </source>
</evidence>
<dbReference type="PIRSF" id="PIRSF006769">
    <property type="entry name" value="RibD"/>
    <property type="match status" value="1"/>
</dbReference>
<evidence type="ECO:0000256" key="5">
    <source>
        <dbReference type="ARBA" id="ARBA00022619"/>
    </source>
</evidence>
<keyword evidence="10 12" id="KW-0560">Oxidoreductase</keyword>
<comment type="function">
    <text evidence="1 12">Converts 2,5-diamino-6-(ribosylamino)-4(3h)-pyrimidinone 5'-phosphate into 5-amino-6-(ribosylamino)-2,4(1h,3h)-pyrimidinedione 5'-phosphate.</text>
</comment>
<dbReference type="GO" id="GO:0008835">
    <property type="term" value="F:diaminohydroxyphosphoribosylaminopyrimidine deaminase activity"/>
    <property type="evidence" value="ECO:0007669"/>
    <property type="project" value="UniProtKB-EC"/>
</dbReference>
<comment type="catalytic activity">
    <reaction evidence="12">
        <text>5-amino-6-(5-phospho-D-ribitylamino)uracil + NADP(+) = 5-amino-6-(5-phospho-D-ribosylamino)uracil + NADPH + H(+)</text>
        <dbReference type="Rhea" id="RHEA:17845"/>
        <dbReference type="ChEBI" id="CHEBI:15378"/>
        <dbReference type="ChEBI" id="CHEBI:57783"/>
        <dbReference type="ChEBI" id="CHEBI:58349"/>
        <dbReference type="ChEBI" id="CHEBI:58421"/>
        <dbReference type="ChEBI" id="CHEBI:58453"/>
        <dbReference type="EC" id="1.1.1.193"/>
    </reaction>
</comment>
<dbReference type="FunFam" id="3.40.140.10:FF:000025">
    <property type="entry name" value="Riboflavin biosynthesis protein RibD"/>
    <property type="match status" value="1"/>
</dbReference>
<comment type="pathway">
    <text evidence="12">Cofactor biosynthesis; riboflavin biosynthesis; 5-amino-6-(D-ribitylamino)uracil from GTP: step 3/4.</text>
</comment>
<proteinExistence type="inferred from homology"/>
<protein>
    <recommendedName>
        <fullName evidence="12">Riboflavin biosynthesis protein RibD</fullName>
    </recommendedName>
    <domain>
        <recommendedName>
            <fullName evidence="12">Diaminohydroxyphosphoribosylaminopyrimidine deaminase</fullName>
            <shortName evidence="12">DRAP deaminase</shortName>
            <ecNumber evidence="12">3.5.4.26</ecNumber>
        </recommendedName>
        <alternativeName>
            <fullName evidence="12">Riboflavin-specific deaminase</fullName>
        </alternativeName>
    </domain>
    <domain>
        <recommendedName>
            <fullName evidence="12">5-amino-6-(5-phosphoribosylamino)uracil reductase</fullName>
            <ecNumber evidence="12">1.1.1.193</ecNumber>
        </recommendedName>
        <alternativeName>
            <fullName evidence="12">HTP reductase</fullName>
        </alternativeName>
    </domain>
</protein>
<dbReference type="Pfam" id="PF00383">
    <property type="entry name" value="dCMP_cyt_deam_1"/>
    <property type="match status" value="1"/>
</dbReference>
<evidence type="ECO:0000256" key="6">
    <source>
        <dbReference type="ARBA" id="ARBA00022723"/>
    </source>
</evidence>
<evidence type="ECO:0000256" key="10">
    <source>
        <dbReference type="ARBA" id="ARBA00023002"/>
    </source>
</evidence>
<evidence type="ECO:0000256" key="9">
    <source>
        <dbReference type="ARBA" id="ARBA00022857"/>
    </source>
</evidence>
<name>A0A8D4VQ98_9GAMM</name>
<comment type="catalytic activity">
    <reaction evidence="12">
        <text>2,5-diamino-6-hydroxy-4-(5-phosphoribosylamino)-pyrimidine + H2O + H(+) = 5-amino-6-(5-phospho-D-ribosylamino)uracil + NH4(+)</text>
        <dbReference type="Rhea" id="RHEA:21868"/>
        <dbReference type="ChEBI" id="CHEBI:15377"/>
        <dbReference type="ChEBI" id="CHEBI:15378"/>
        <dbReference type="ChEBI" id="CHEBI:28938"/>
        <dbReference type="ChEBI" id="CHEBI:58453"/>
        <dbReference type="ChEBI" id="CHEBI:58614"/>
        <dbReference type="EC" id="3.5.4.26"/>
    </reaction>
</comment>
<dbReference type="NCBIfam" id="TIGR00326">
    <property type="entry name" value="eubact_ribD"/>
    <property type="match status" value="1"/>
</dbReference>
<dbReference type="PROSITE" id="PS51747">
    <property type="entry name" value="CYT_DCMP_DEAMINASES_2"/>
    <property type="match status" value="1"/>
</dbReference>
<dbReference type="InterPro" id="IPR016192">
    <property type="entry name" value="APOBEC/CMP_deaminase_Zn-bd"/>
</dbReference>
<keyword evidence="8 12" id="KW-0862">Zinc</keyword>
<dbReference type="EC" id="1.1.1.193" evidence="12"/>
<evidence type="ECO:0000256" key="12">
    <source>
        <dbReference type="PIRNR" id="PIRNR006769"/>
    </source>
</evidence>
<dbReference type="PANTHER" id="PTHR38011:SF7">
    <property type="entry name" value="2,5-DIAMINO-6-RIBOSYLAMINO-4(3H)-PYRIMIDINONE 5'-PHOSPHATE REDUCTASE"/>
    <property type="match status" value="1"/>
</dbReference>
<keyword evidence="6 12" id="KW-0479">Metal-binding</keyword>
<dbReference type="GO" id="GO:0050661">
    <property type="term" value="F:NADP binding"/>
    <property type="evidence" value="ECO:0007669"/>
    <property type="project" value="InterPro"/>
</dbReference>
<dbReference type="RefSeq" id="WP_221048578.1">
    <property type="nucleotide sequence ID" value="NZ_AP019782.1"/>
</dbReference>
<sequence length="375" mass="40229">MHDCNSAGFTAEDSEYMARALRLAEQGLYTTDPNPRVGCVLVKDGRVVGEGWHRRAGGPHAEAAALAQAGEAARGCTAYVTLEPCSHHGRTPPCADALTAAGVGRVVAAMQDPNPRVAGGGLARLREAGIAVACGLLEEQAERLNRGFVRRMRTGRPYVTGKLAMSLDGRTALANGDSRWITGEDARRDAHRLRARSSAILTGIGTVLADDPAMTARLEGEDILQPLRVVLDSRLRTPPAAKLARQEGRTLIATACDDAARRAALEQAGFEVMRLAVDGEGRMDLAALLDELGRREINELMVEAGPTLNGAWLRSGLVDEWVAYMAPCLMGDGARGLFSIPALGNMDERYALRWLDVRRVGADLRLCFATDAIRP</sequence>
<dbReference type="Pfam" id="PF01872">
    <property type="entry name" value="RibD_C"/>
    <property type="match status" value="1"/>
</dbReference>
<dbReference type="EMBL" id="AP019782">
    <property type="protein sequence ID" value="BBL70669.1"/>
    <property type="molecule type" value="Genomic_DNA"/>
</dbReference>
<dbReference type="PANTHER" id="PTHR38011">
    <property type="entry name" value="DIHYDROFOLATE REDUCTASE FAMILY PROTEIN (AFU_ORTHOLOGUE AFUA_8G06820)"/>
    <property type="match status" value="1"/>
</dbReference>
<dbReference type="KEGG" id="moz:MoryE10_12750"/>
<dbReference type="GO" id="GO:0008703">
    <property type="term" value="F:5-amino-6-(5-phosphoribosylamino)uracil reductase activity"/>
    <property type="evidence" value="ECO:0007669"/>
    <property type="project" value="InterPro"/>
</dbReference>
<dbReference type="InterPro" id="IPR002125">
    <property type="entry name" value="CMP_dCMP_dom"/>
</dbReference>
<keyword evidence="15" id="KW-1185">Reference proteome</keyword>